<keyword evidence="5" id="KW-0460">Magnesium</keyword>
<feature type="domain" description="Alpha-D-phosphohexomutase alpha/beta/alpha" evidence="7">
    <location>
        <begin position="30"/>
        <end position="153"/>
    </location>
</feature>
<dbReference type="PANTHER" id="PTHR43771:SF1">
    <property type="entry name" value="PHOSPHOMANNOMUTASE"/>
    <property type="match status" value="1"/>
</dbReference>
<accession>A0ABW4RXE7</accession>
<evidence type="ECO:0000313" key="8">
    <source>
        <dbReference type="EMBL" id="MFD1890754.1"/>
    </source>
</evidence>
<keyword evidence="6" id="KW-0413">Isomerase</keyword>
<dbReference type="RefSeq" id="WP_343872065.1">
    <property type="nucleotide sequence ID" value="NZ_BAAAIX010000004.1"/>
</dbReference>
<dbReference type="InterPro" id="IPR016055">
    <property type="entry name" value="A-D-PHexomutase_a/b/a-I/II/III"/>
</dbReference>
<organism evidence="8 9">
    <name type="scientific">Luteococcus peritonei</name>
    <dbReference type="NCBI Taxonomy" id="88874"/>
    <lineage>
        <taxon>Bacteria</taxon>
        <taxon>Bacillati</taxon>
        <taxon>Actinomycetota</taxon>
        <taxon>Actinomycetes</taxon>
        <taxon>Propionibacteriales</taxon>
        <taxon>Propionibacteriaceae</taxon>
        <taxon>Luteococcus</taxon>
    </lineage>
</organism>
<keyword evidence="3" id="KW-0597">Phosphoprotein</keyword>
<reference evidence="9" key="1">
    <citation type="journal article" date="2019" name="Int. J. Syst. Evol. Microbiol.">
        <title>The Global Catalogue of Microorganisms (GCM) 10K type strain sequencing project: providing services to taxonomists for standard genome sequencing and annotation.</title>
        <authorList>
            <consortium name="The Broad Institute Genomics Platform"/>
            <consortium name="The Broad Institute Genome Sequencing Center for Infectious Disease"/>
            <person name="Wu L."/>
            <person name="Ma J."/>
        </authorList>
    </citation>
    <scope>NUCLEOTIDE SEQUENCE [LARGE SCALE GENOMIC DNA]</scope>
    <source>
        <strain evidence="9">CAIM 431</strain>
    </source>
</reference>
<dbReference type="EMBL" id="JBHUFZ010000025">
    <property type="protein sequence ID" value="MFD1890754.1"/>
    <property type="molecule type" value="Genomic_DNA"/>
</dbReference>
<dbReference type="PANTHER" id="PTHR43771">
    <property type="entry name" value="PHOSPHOMANNOMUTASE"/>
    <property type="match status" value="1"/>
</dbReference>
<evidence type="ECO:0000256" key="1">
    <source>
        <dbReference type="ARBA" id="ARBA00001946"/>
    </source>
</evidence>
<dbReference type="InterPro" id="IPR005844">
    <property type="entry name" value="A-D-PHexomutase_a/b/a-I"/>
</dbReference>
<comment type="similarity">
    <text evidence="2">Belongs to the phosphohexose mutase family.</text>
</comment>
<name>A0ABW4RXE7_9ACTN</name>
<dbReference type="Pfam" id="PF02878">
    <property type="entry name" value="PGM_PMM_I"/>
    <property type="match status" value="1"/>
</dbReference>
<dbReference type="Proteomes" id="UP001597326">
    <property type="component" value="Unassembled WGS sequence"/>
</dbReference>
<dbReference type="Gene3D" id="3.40.120.10">
    <property type="entry name" value="Alpha-D-Glucose-1,6-Bisphosphate, subunit A, domain 3"/>
    <property type="match status" value="3"/>
</dbReference>
<gene>
    <name evidence="8" type="ORF">ACFSCS_11260</name>
</gene>
<evidence type="ECO:0000256" key="4">
    <source>
        <dbReference type="ARBA" id="ARBA00022723"/>
    </source>
</evidence>
<evidence type="ECO:0000256" key="6">
    <source>
        <dbReference type="ARBA" id="ARBA00023235"/>
    </source>
</evidence>
<sequence>MGNSSLTSSTGIRTGVQHARAVAPLLVLGGLRGRTTGAEPELDADLARLAGAAYADVARLAGQSLVLAHDTRAGGQELSRAVADGARSRGAHVVDMGLASLDHLAFDAGLLEVHGVHVGAPGGDEQSNGLTFLLPDATPADPATTAVVVERIEQFLADGLVELEPRGSLGADDTLADYARQLRDLAPVAAEGLLVVVGAAGPLSPALVEAVLVTVGVALVRTDGPGVDQVRGAVLQHGARAGLVLDDDASRCTVLDEHGRVVEATTVATLLERHLPEGQAPQLGEDGLARFADHYLAPSGLLLARRVLALLAGQTQPLSVLVAEARGLQCQVLDLAVSDPQAAIGAVRQGFQHHHVTSSTGDELLLSGQAGRRGDYRIGLRAHEAAVQVLVEASDTEVMAALREDLREIVARVA</sequence>
<comment type="cofactor">
    <cofactor evidence="1">
        <name>Mg(2+)</name>
        <dbReference type="ChEBI" id="CHEBI:18420"/>
    </cofactor>
</comment>
<keyword evidence="9" id="KW-1185">Reference proteome</keyword>
<evidence type="ECO:0000256" key="2">
    <source>
        <dbReference type="ARBA" id="ARBA00010231"/>
    </source>
</evidence>
<comment type="caution">
    <text evidence="8">The sequence shown here is derived from an EMBL/GenBank/DDBJ whole genome shotgun (WGS) entry which is preliminary data.</text>
</comment>
<protein>
    <recommendedName>
        <fullName evidence="7">Alpha-D-phosphohexomutase alpha/beta/alpha domain-containing protein</fullName>
    </recommendedName>
</protein>
<dbReference type="SUPFAM" id="SSF53738">
    <property type="entry name" value="Phosphoglucomutase, first 3 domains"/>
    <property type="match status" value="2"/>
</dbReference>
<proteinExistence type="inferred from homology"/>
<evidence type="ECO:0000259" key="7">
    <source>
        <dbReference type="Pfam" id="PF02878"/>
    </source>
</evidence>
<evidence type="ECO:0000256" key="5">
    <source>
        <dbReference type="ARBA" id="ARBA00022842"/>
    </source>
</evidence>
<evidence type="ECO:0000313" key="9">
    <source>
        <dbReference type="Proteomes" id="UP001597326"/>
    </source>
</evidence>
<keyword evidence="4" id="KW-0479">Metal-binding</keyword>
<evidence type="ECO:0000256" key="3">
    <source>
        <dbReference type="ARBA" id="ARBA00022553"/>
    </source>
</evidence>